<keyword evidence="6" id="KW-1185">Reference proteome</keyword>
<dbReference type="Proteomes" id="UP001374579">
    <property type="component" value="Unassembled WGS sequence"/>
</dbReference>
<dbReference type="GO" id="GO:0008146">
    <property type="term" value="F:sulfotransferase activity"/>
    <property type="evidence" value="ECO:0007669"/>
    <property type="project" value="InterPro"/>
</dbReference>
<dbReference type="Gene3D" id="3.40.50.300">
    <property type="entry name" value="P-loop containing nucleotide triphosphate hydrolases"/>
    <property type="match status" value="1"/>
</dbReference>
<dbReference type="InterPro" id="IPR000863">
    <property type="entry name" value="Sulfotransferase_dom"/>
</dbReference>
<feature type="transmembrane region" description="Helical" evidence="3">
    <location>
        <begin position="109"/>
        <end position="130"/>
    </location>
</feature>
<evidence type="ECO:0000256" key="2">
    <source>
        <dbReference type="ARBA" id="ARBA00022679"/>
    </source>
</evidence>
<keyword evidence="3" id="KW-0472">Membrane</keyword>
<reference evidence="5 6" key="1">
    <citation type="submission" date="2024-02" db="EMBL/GenBank/DDBJ databases">
        <title>Chromosome-scale genome assembly of the rough periwinkle Littorina saxatilis.</title>
        <authorList>
            <person name="De Jode A."/>
            <person name="Faria R."/>
            <person name="Formenti G."/>
            <person name="Sims Y."/>
            <person name="Smith T.P."/>
            <person name="Tracey A."/>
            <person name="Wood J.M.D."/>
            <person name="Zagrodzka Z.B."/>
            <person name="Johannesson K."/>
            <person name="Butlin R.K."/>
            <person name="Leder E.H."/>
        </authorList>
    </citation>
    <scope>NUCLEOTIDE SEQUENCE [LARGE SCALE GENOMIC DNA]</scope>
    <source>
        <strain evidence="5">Snail1</strain>
        <tissue evidence="5">Muscle</tissue>
    </source>
</reference>
<comment type="caution">
    <text evidence="5">The sequence shown here is derived from an EMBL/GenBank/DDBJ whole genome shotgun (WGS) entry which is preliminary data.</text>
</comment>
<comment type="similarity">
    <text evidence="1">Belongs to the sulfotransferase 1 family.</text>
</comment>
<feature type="domain" description="Sulfotransferase" evidence="4">
    <location>
        <begin position="182"/>
        <end position="417"/>
    </location>
</feature>
<dbReference type="SUPFAM" id="SSF52540">
    <property type="entry name" value="P-loop containing nucleoside triphosphate hydrolases"/>
    <property type="match status" value="1"/>
</dbReference>
<proteinExistence type="inferred from homology"/>
<dbReference type="AlphaFoldDB" id="A0AAN9GHF6"/>
<sequence length="431" mass="49961">MSANLCQTMLLLAKHQSLPCVFASARLFCNRWLAQKNKTVLKSVKNVCFCDTNRATRSQFTLTRGFSDRPLPQQNLQRLRTRQRQVFLQNQTRAYSTGPNKSKLKQLMVATYVSWVIGGVLLTAVVYRFYGRFQKRARGIEELDVPLFGRRSRVFCRYRGYVLPSDIVNTVVNDIPWFEVRPDDTWVVSFPKAGTTWLQEIVYLICNDFDYEKAQATTIEDRFPFLEFPYPGVKVVAQSPPPRFIKTHLPFSLLPKQLDEKKPKVIYIARNPKDTAVSLQAFTKMINYVTFLGNMEDFAQLFVEGTVFYGPWEKHVKEAWDRRDEENILFVTYEDLHKDFRGTVQDIARFLEKSMSESQLRALEVHCSFSLMQSNDSVNYSWQQGVLFGEGQFMRKGKVGDWKNHLSSEMSDKFDAMVTSLEPSGLHFVDS</sequence>
<dbReference type="InterPro" id="IPR027417">
    <property type="entry name" value="P-loop_NTPase"/>
</dbReference>
<gene>
    <name evidence="5" type="ORF">V1264_014920</name>
</gene>
<organism evidence="5 6">
    <name type="scientific">Littorina saxatilis</name>
    <dbReference type="NCBI Taxonomy" id="31220"/>
    <lineage>
        <taxon>Eukaryota</taxon>
        <taxon>Metazoa</taxon>
        <taxon>Spiralia</taxon>
        <taxon>Lophotrochozoa</taxon>
        <taxon>Mollusca</taxon>
        <taxon>Gastropoda</taxon>
        <taxon>Caenogastropoda</taxon>
        <taxon>Littorinimorpha</taxon>
        <taxon>Littorinoidea</taxon>
        <taxon>Littorinidae</taxon>
        <taxon>Littorina</taxon>
    </lineage>
</organism>
<accession>A0AAN9GHF6</accession>
<keyword evidence="3" id="KW-1133">Transmembrane helix</keyword>
<evidence type="ECO:0000259" key="4">
    <source>
        <dbReference type="Pfam" id="PF00685"/>
    </source>
</evidence>
<evidence type="ECO:0000313" key="6">
    <source>
        <dbReference type="Proteomes" id="UP001374579"/>
    </source>
</evidence>
<dbReference type="Pfam" id="PF00685">
    <property type="entry name" value="Sulfotransfer_1"/>
    <property type="match status" value="1"/>
</dbReference>
<keyword evidence="2" id="KW-0808">Transferase</keyword>
<evidence type="ECO:0000256" key="3">
    <source>
        <dbReference type="SAM" id="Phobius"/>
    </source>
</evidence>
<dbReference type="PANTHER" id="PTHR11783">
    <property type="entry name" value="SULFOTRANSFERASE SULT"/>
    <property type="match status" value="1"/>
</dbReference>
<evidence type="ECO:0000313" key="5">
    <source>
        <dbReference type="EMBL" id="KAK7106895.1"/>
    </source>
</evidence>
<keyword evidence="3" id="KW-0812">Transmembrane</keyword>
<dbReference type="EMBL" id="JBAMIC010000004">
    <property type="protein sequence ID" value="KAK7106895.1"/>
    <property type="molecule type" value="Genomic_DNA"/>
</dbReference>
<protein>
    <recommendedName>
        <fullName evidence="4">Sulfotransferase domain-containing protein</fullName>
    </recommendedName>
</protein>
<evidence type="ECO:0000256" key="1">
    <source>
        <dbReference type="ARBA" id="ARBA00005771"/>
    </source>
</evidence>
<name>A0AAN9GHF6_9CAEN</name>